<organism evidence="4 5">
    <name type="scientific">Nocardioides soli</name>
    <dbReference type="NCBI Taxonomy" id="1036020"/>
    <lineage>
        <taxon>Bacteria</taxon>
        <taxon>Bacillati</taxon>
        <taxon>Actinomycetota</taxon>
        <taxon>Actinomycetes</taxon>
        <taxon>Propionibacteriales</taxon>
        <taxon>Nocardioidaceae</taxon>
        <taxon>Nocardioides</taxon>
    </lineage>
</organism>
<dbReference type="EMBL" id="JACHWR010000003">
    <property type="protein sequence ID" value="MBB3044207.1"/>
    <property type="molecule type" value="Genomic_DNA"/>
</dbReference>
<dbReference type="Pfam" id="PF13378">
    <property type="entry name" value="MR_MLE_C"/>
    <property type="match status" value="1"/>
</dbReference>
<sequence>MRIVAVRTIPVHVPVSPPRVSALGTFTGYDYAIVLVETDTGVQGIGEISTLWDGASAVQCAMVERVFAPALIGLDPRQVTEARRRMTMLKESGLPARAGIEMALFDLVGKDLGAPVHDLLGGRTRDRITLSRSIHMSSPEELGDRARQYVADGFGCVKVKVGRGIDDDVAAVRAVREAAGPGTLIRVDANMAWRSAKEATRNIDLLSEFDLHSVEQPLPPGNIDEMRLLRTLSRVPIMADESVWGPEEAWSLLRHGAVDLLNVYVAESGGLAASALIFQMAALADVRCVIGAMPELGIGTAAAVHLGVSVAELTDPCDASGAMYQQHDVVHERFDIADGTIAPPPGPGLGVTLDLEQVERFAVDPLRMNGALA</sequence>
<dbReference type="Pfam" id="PF02746">
    <property type="entry name" value="MR_MLE_N"/>
    <property type="match status" value="1"/>
</dbReference>
<evidence type="ECO:0000259" key="3">
    <source>
        <dbReference type="SMART" id="SM00922"/>
    </source>
</evidence>
<dbReference type="InterPro" id="IPR034593">
    <property type="entry name" value="DgoD-like"/>
</dbReference>
<dbReference type="Proteomes" id="UP000589626">
    <property type="component" value="Unassembled WGS sequence"/>
</dbReference>
<dbReference type="GO" id="GO:0009063">
    <property type="term" value="P:amino acid catabolic process"/>
    <property type="evidence" value="ECO:0007669"/>
    <property type="project" value="InterPro"/>
</dbReference>
<dbReference type="InterPro" id="IPR013342">
    <property type="entry name" value="Mandelate_racemase_C"/>
</dbReference>
<dbReference type="PANTHER" id="PTHR48080">
    <property type="entry name" value="D-GALACTONATE DEHYDRATASE-RELATED"/>
    <property type="match status" value="1"/>
</dbReference>
<dbReference type="AlphaFoldDB" id="A0A7W4Z2S5"/>
<proteinExistence type="inferred from homology"/>
<dbReference type="InterPro" id="IPR018110">
    <property type="entry name" value="Mandel_Rmase/mucon_lact_enz_CS"/>
</dbReference>
<dbReference type="SUPFAM" id="SSF51604">
    <property type="entry name" value="Enolase C-terminal domain-like"/>
    <property type="match status" value="1"/>
</dbReference>
<name>A0A7W4Z2S5_9ACTN</name>
<reference evidence="4 5" key="1">
    <citation type="submission" date="2020-08" db="EMBL/GenBank/DDBJ databases">
        <title>Sequencing the genomes of 1000 actinobacteria strains.</title>
        <authorList>
            <person name="Klenk H.-P."/>
        </authorList>
    </citation>
    <scope>NUCLEOTIDE SEQUENCE [LARGE SCALE GENOMIC DNA]</scope>
    <source>
        <strain evidence="4 5">DSM 105498</strain>
    </source>
</reference>
<dbReference type="SMART" id="SM00922">
    <property type="entry name" value="MR_MLE"/>
    <property type="match status" value="1"/>
</dbReference>
<evidence type="ECO:0000313" key="4">
    <source>
        <dbReference type="EMBL" id="MBB3044207.1"/>
    </source>
</evidence>
<dbReference type="SFLD" id="SFLDS00001">
    <property type="entry name" value="Enolase"/>
    <property type="match status" value="1"/>
</dbReference>
<dbReference type="GO" id="GO:0018849">
    <property type="term" value="F:muconate cycloisomerase activity"/>
    <property type="evidence" value="ECO:0007669"/>
    <property type="project" value="UniProtKB-EC"/>
</dbReference>
<dbReference type="Gene3D" id="3.30.390.10">
    <property type="entry name" value="Enolase-like, N-terminal domain"/>
    <property type="match status" value="1"/>
</dbReference>
<gene>
    <name evidence="4" type="ORF">FHU40_004044</name>
</gene>
<dbReference type="PROSITE" id="PS00908">
    <property type="entry name" value="MR_MLE_1"/>
    <property type="match status" value="1"/>
</dbReference>
<dbReference type="InterPro" id="IPR029017">
    <property type="entry name" value="Enolase-like_N"/>
</dbReference>
<dbReference type="Gene3D" id="3.20.20.120">
    <property type="entry name" value="Enolase-like C-terminal domain"/>
    <property type="match status" value="1"/>
</dbReference>
<dbReference type="PANTHER" id="PTHR48080:SF3">
    <property type="entry name" value="ENOLASE SUPERFAMILY MEMBER DDB_G0284701"/>
    <property type="match status" value="1"/>
</dbReference>
<dbReference type="InterPro" id="IPR036849">
    <property type="entry name" value="Enolase-like_C_sf"/>
</dbReference>
<comment type="caution">
    <text evidence="4">The sequence shown here is derived from an EMBL/GenBank/DDBJ whole genome shotgun (WGS) entry which is preliminary data.</text>
</comment>
<evidence type="ECO:0000256" key="1">
    <source>
        <dbReference type="ARBA" id="ARBA00008031"/>
    </source>
</evidence>
<dbReference type="RefSeq" id="WP_183594101.1">
    <property type="nucleotide sequence ID" value="NZ_JACHWR010000003.1"/>
</dbReference>
<dbReference type="InterPro" id="IPR029065">
    <property type="entry name" value="Enolase_C-like"/>
</dbReference>
<protein>
    <submittedName>
        <fullName evidence="4">Muconate cycloisomerase</fullName>
        <ecNumber evidence="4">5.5.1.1</ecNumber>
    </submittedName>
</protein>
<keyword evidence="2" id="KW-0479">Metal-binding</keyword>
<dbReference type="EC" id="5.5.1.1" evidence="4"/>
<keyword evidence="4" id="KW-0413">Isomerase</keyword>
<comment type="similarity">
    <text evidence="1">Belongs to the mandelate racemase/muconate lactonizing enzyme family.</text>
</comment>
<feature type="domain" description="Mandelate racemase/muconate lactonizing enzyme C-terminal" evidence="3">
    <location>
        <begin position="139"/>
        <end position="236"/>
    </location>
</feature>
<accession>A0A7W4Z2S5</accession>
<evidence type="ECO:0000313" key="5">
    <source>
        <dbReference type="Proteomes" id="UP000589626"/>
    </source>
</evidence>
<dbReference type="SFLD" id="SFLDG00180">
    <property type="entry name" value="muconate_cycloisomerase"/>
    <property type="match status" value="1"/>
</dbReference>
<evidence type="ECO:0000256" key="2">
    <source>
        <dbReference type="ARBA" id="ARBA00022723"/>
    </source>
</evidence>
<dbReference type="InterPro" id="IPR013341">
    <property type="entry name" value="Mandelate_racemase_N_dom"/>
</dbReference>
<dbReference type="GO" id="GO:0046872">
    <property type="term" value="F:metal ion binding"/>
    <property type="evidence" value="ECO:0007669"/>
    <property type="project" value="UniProtKB-KW"/>
</dbReference>
<dbReference type="SUPFAM" id="SSF54826">
    <property type="entry name" value="Enolase N-terminal domain-like"/>
    <property type="match status" value="1"/>
</dbReference>
<keyword evidence="5" id="KW-1185">Reference proteome</keyword>